<keyword evidence="2" id="KW-1185">Reference proteome</keyword>
<reference evidence="1 2" key="1">
    <citation type="submission" date="2021-06" db="EMBL/GenBank/DDBJ databases">
        <title>Complete genome sequence of Erwinia phage pEa_SNUABM_22.</title>
        <authorList>
            <person name="Kim S.G."/>
            <person name="Park S.C."/>
        </authorList>
    </citation>
    <scope>NUCLEOTIDE SEQUENCE [LARGE SCALE GENOMIC DNA]</scope>
    <source>
        <strain evidence="2">pEa_SNUABM_22</strain>
    </source>
</reference>
<sequence>MKILPIYQNTPTVMYGAFMEGNLPNPLNYDMQTVLNNMLSGRAFIQTQIGGGQHSLVPNTTSLQSSPAPAWTTVQGYRGKRVLPKVTFASYSTVYQDLVDTGIASAQYQLDMLFATILWHRCASTTSAIQMPCTAPTSGASVPTVKNKNADGSWTLAEYDFGADVVINALTSITQTTANNNLFANVPANMVFLQVQQGSSWVDVTNLVTNLSQTAGNVEKYYQLPATVQGRRFRIVSKSAAATNPFFIGVGTFALHFYGDYAAGSAPRTLGKVQHVVMFPHGFGTAYGVPAMSQAMNVNSYGRWFPHYGLTVTDDVKQASSYDLLIADATAYPGQEQAVGSFTVSYTPISLETY</sequence>
<accession>A0AAE8XQ78</accession>
<name>A0AAE8XQ78_9CAUD</name>
<evidence type="ECO:0000313" key="2">
    <source>
        <dbReference type="Proteomes" id="UP000827717"/>
    </source>
</evidence>
<evidence type="ECO:0000313" key="1">
    <source>
        <dbReference type="EMBL" id="UAW96570.1"/>
    </source>
</evidence>
<dbReference type="EMBL" id="MZ443785">
    <property type="protein sequence ID" value="UAW96570.1"/>
    <property type="molecule type" value="Genomic_DNA"/>
</dbReference>
<proteinExistence type="predicted"/>
<gene>
    <name evidence="1" type="ORF">pEaSNUABM22_00082</name>
</gene>
<dbReference type="Proteomes" id="UP000827717">
    <property type="component" value="Segment"/>
</dbReference>
<protein>
    <submittedName>
        <fullName evidence="1">Uncharacterized protein</fullName>
    </submittedName>
</protein>
<organism evidence="1 2">
    <name type="scientific">Erwinia phage pEa_SNUABM_22</name>
    <dbReference type="NCBI Taxonomy" id="2869549"/>
    <lineage>
        <taxon>Viruses</taxon>
        <taxon>Duplodnaviria</taxon>
        <taxon>Heunggongvirae</taxon>
        <taxon>Uroviricota</taxon>
        <taxon>Caudoviricetes</taxon>
        <taxon>Alexandravirus</taxon>
        <taxon>Alexandravirus SNUABM22</taxon>
    </lineage>
</organism>